<feature type="transmembrane region" description="Helical" evidence="1">
    <location>
        <begin position="418"/>
        <end position="438"/>
    </location>
</feature>
<sequence length="486" mass="56122">MFFNLFRLEIKALLRSKQLKTEVFTFLFKAFFLVYLALVLLGLAVLTPEYVAKLYPNQDLFYIITGFFVFYWLYDLFLRYIISGSPIVDIKPLLLINIKHKIIVQYTVCKAYFKLFNVIHLFFFIPLAFILIRSGYDAVSVLGWTLSMLLLLSCNSFISIFLEKINLFFYLFVGLLTFLGFAHIYGWIDILPFTSPLSAFFYQYKFAVVLAVAFVLLFALLTYSYYNTQLYLDKGLSKNEAEIKSLDFKYLTNMGVVGAFIKNDLYLIFRNKRPRTTLLFSLIFIFYPFLFLDFDKELSPAMIFFAIFATGGFMISFGQFVPSWDSAYYPLLMTQNISYRDYLISKWCIMAIACLITLVLCSFYLFFSPVFFLALVAATIFNIGFNAYITLLTGAFMRQGIDLTSNVGAFGNTKSFNVNTLVLSLVILVTPILIQIFFQLLFNVYVGLLAVAVAGLVGFLLREKVINRLVNNYNKNKYRALIDFKN</sequence>
<dbReference type="RefSeq" id="WP_264433125.1">
    <property type="nucleotide sequence ID" value="NZ_CP081495.1"/>
</dbReference>
<feature type="transmembrane region" description="Helical" evidence="1">
    <location>
        <begin position="298"/>
        <end position="321"/>
    </location>
</feature>
<feature type="transmembrane region" description="Helical" evidence="1">
    <location>
        <begin position="167"/>
        <end position="186"/>
    </location>
</feature>
<accession>A0ABY6LXE3</accession>
<dbReference type="Proteomes" id="UP001163328">
    <property type="component" value="Chromosome"/>
</dbReference>
<feature type="transmembrane region" description="Helical" evidence="1">
    <location>
        <begin position="206"/>
        <end position="226"/>
    </location>
</feature>
<organism evidence="2 3">
    <name type="scientific">Flavobacterium agricola</name>
    <dbReference type="NCBI Taxonomy" id="2870839"/>
    <lineage>
        <taxon>Bacteria</taxon>
        <taxon>Pseudomonadati</taxon>
        <taxon>Bacteroidota</taxon>
        <taxon>Flavobacteriia</taxon>
        <taxon>Flavobacteriales</taxon>
        <taxon>Flavobacteriaceae</taxon>
        <taxon>Flavobacterium</taxon>
    </lineage>
</organism>
<feature type="transmembrane region" description="Helical" evidence="1">
    <location>
        <begin position="371"/>
        <end position="397"/>
    </location>
</feature>
<dbReference type="EMBL" id="CP081495">
    <property type="protein sequence ID" value="UYW00899.1"/>
    <property type="molecule type" value="Genomic_DNA"/>
</dbReference>
<keyword evidence="1" id="KW-0812">Transmembrane</keyword>
<feature type="transmembrane region" description="Helical" evidence="1">
    <location>
        <begin position="21"/>
        <end position="48"/>
    </location>
</feature>
<feature type="transmembrane region" description="Helical" evidence="1">
    <location>
        <begin position="60"/>
        <end position="82"/>
    </location>
</feature>
<keyword evidence="1" id="KW-0472">Membrane</keyword>
<name>A0ABY6LXE3_9FLAO</name>
<reference evidence="2" key="1">
    <citation type="submission" date="2021-08" db="EMBL/GenBank/DDBJ databases">
        <title>Flavobacterium sp. strain CC-SYL302.</title>
        <authorList>
            <person name="Lin S.-Y."/>
            <person name="Lee T.-H."/>
            <person name="Young C.-C."/>
        </authorList>
    </citation>
    <scope>NUCLEOTIDE SEQUENCE</scope>
    <source>
        <strain evidence="2">CC-SYL302</strain>
    </source>
</reference>
<dbReference type="Pfam" id="PF18940">
    <property type="entry name" value="DUF5687"/>
    <property type="match status" value="1"/>
</dbReference>
<feature type="transmembrane region" description="Helical" evidence="1">
    <location>
        <begin position="111"/>
        <end position="132"/>
    </location>
</feature>
<feature type="transmembrane region" description="Helical" evidence="1">
    <location>
        <begin position="138"/>
        <end position="160"/>
    </location>
</feature>
<keyword evidence="1" id="KW-1133">Transmembrane helix</keyword>
<feature type="transmembrane region" description="Helical" evidence="1">
    <location>
        <begin position="276"/>
        <end position="292"/>
    </location>
</feature>
<feature type="transmembrane region" description="Helical" evidence="1">
    <location>
        <begin position="444"/>
        <end position="461"/>
    </location>
</feature>
<evidence type="ECO:0000256" key="1">
    <source>
        <dbReference type="SAM" id="Phobius"/>
    </source>
</evidence>
<evidence type="ECO:0000313" key="2">
    <source>
        <dbReference type="EMBL" id="UYW00899.1"/>
    </source>
</evidence>
<gene>
    <name evidence="2" type="ORF">K5I29_10360</name>
</gene>
<dbReference type="InterPro" id="IPR043742">
    <property type="entry name" value="DUF5687"/>
</dbReference>
<proteinExistence type="predicted"/>
<feature type="transmembrane region" description="Helical" evidence="1">
    <location>
        <begin position="342"/>
        <end position="365"/>
    </location>
</feature>
<evidence type="ECO:0000313" key="3">
    <source>
        <dbReference type="Proteomes" id="UP001163328"/>
    </source>
</evidence>
<keyword evidence="3" id="KW-1185">Reference proteome</keyword>
<protein>
    <submittedName>
        <fullName evidence="2">DUF5687 family protein</fullName>
    </submittedName>
</protein>